<dbReference type="SUPFAM" id="SSF53850">
    <property type="entry name" value="Periplasmic binding protein-like II"/>
    <property type="match status" value="1"/>
</dbReference>
<comment type="caution">
    <text evidence="3">The sequence shown here is derived from an EMBL/GenBank/DDBJ whole genome shotgun (WGS) entry which is preliminary data.</text>
</comment>
<organism evidence="3 4">
    <name type="scientific">Terasakiella brassicae</name>
    <dbReference type="NCBI Taxonomy" id="1634917"/>
    <lineage>
        <taxon>Bacteria</taxon>
        <taxon>Pseudomonadati</taxon>
        <taxon>Pseudomonadota</taxon>
        <taxon>Alphaproteobacteria</taxon>
        <taxon>Rhodospirillales</taxon>
        <taxon>Terasakiellaceae</taxon>
        <taxon>Terasakiella</taxon>
    </lineage>
</organism>
<keyword evidence="4" id="KW-1185">Reference proteome</keyword>
<accession>A0A917BVB4</accession>
<dbReference type="RefSeq" id="WP_188662811.1">
    <property type="nucleotide sequence ID" value="NZ_BMHV01000007.1"/>
</dbReference>
<dbReference type="AlphaFoldDB" id="A0A917BVB4"/>
<keyword evidence="1" id="KW-0732">Signal</keyword>
<gene>
    <name evidence="3" type="ORF">GCM10011332_12080</name>
</gene>
<dbReference type="EMBL" id="BMHV01000007">
    <property type="protein sequence ID" value="GGF59990.1"/>
    <property type="molecule type" value="Genomic_DNA"/>
</dbReference>
<dbReference type="Gene3D" id="3.40.190.10">
    <property type="entry name" value="Periplasmic binding protein-like II"/>
    <property type="match status" value="2"/>
</dbReference>
<reference evidence="3" key="2">
    <citation type="submission" date="2020-09" db="EMBL/GenBank/DDBJ databases">
        <authorList>
            <person name="Sun Q."/>
            <person name="Zhou Y."/>
        </authorList>
    </citation>
    <scope>NUCLEOTIDE SEQUENCE</scope>
    <source>
        <strain evidence="3">CGMCC 1.15254</strain>
    </source>
</reference>
<name>A0A917BVB4_9PROT</name>
<evidence type="ECO:0000256" key="1">
    <source>
        <dbReference type="SAM" id="SignalP"/>
    </source>
</evidence>
<feature type="domain" description="Solute-binding protein family 3/N-terminal" evidence="2">
    <location>
        <begin position="27"/>
        <end position="251"/>
    </location>
</feature>
<sequence>MRNMICILTLCISLGSAVTVRAEGDLLRINYADSYPPLSYGQHDSVKGVLPALMDAILVQKMGYTAVHTGKAWKRAQEEVWKGYADLLITSSTPERAQYSYQSRQPVFTLSFRPFTKVNSPASKALQTTLDISTLSQFRFCDVHGNQWGEQFYKKHNIDFHVTRSFETCLRLLSVGRTDIVVHSDHILSEIIKKNGWQDQIKPHPQVMAESPKFYLLLSKQSKYNRALLAEFDLTVERMRHDGSYHHLLRKLNIDYGVSVAAN</sequence>
<evidence type="ECO:0000259" key="2">
    <source>
        <dbReference type="Pfam" id="PF00497"/>
    </source>
</evidence>
<evidence type="ECO:0000313" key="4">
    <source>
        <dbReference type="Proteomes" id="UP000632498"/>
    </source>
</evidence>
<dbReference type="Pfam" id="PF00497">
    <property type="entry name" value="SBP_bac_3"/>
    <property type="match status" value="1"/>
</dbReference>
<feature type="chain" id="PRO_5036943039" description="Solute-binding protein family 3/N-terminal domain-containing protein" evidence="1">
    <location>
        <begin position="23"/>
        <end position="263"/>
    </location>
</feature>
<dbReference type="Proteomes" id="UP000632498">
    <property type="component" value="Unassembled WGS sequence"/>
</dbReference>
<proteinExistence type="predicted"/>
<protein>
    <recommendedName>
        <fullName evidence="2">Solute-binding protein family 3/N-terminal domain-containing protein</fullName>
    </recommendedName>
</protein>
<reference evidence="3" key="1">
    <citation type="journal article" date="2014" name="Int. J. Syst. Evol. Microbiol.">
        <title>Complete genome sequence of Corynebacterium casei LMG S-19264T (=DSM 44701T), isolated from a smear-ripened cheese.</title>
        <authorList>
            <consortium name="US DOE Joint Genome Institute (JGI-PGF)"/>
            <person name="Walter F."/>
            <person name="Albersmeier A."/>
            <person name="Kalinowski J."/>
            <person name="Ruckert C."/>
        </authorList>
    </citation>
    <scope>NUCLEOTIDE SEQUENCE</scope>
    <source>
        <strain evidence="3">CGMCC 1.15254</strain>
    </source>
</reference>
<evidence type="ECO:0000313" key="3">
    <source>
        <dbReference type="EMBL" id="GGF59990.1"/>
    </source>
</evidence>
<feature type="signal peptide" evidence="1">
    <location>
        <begin position="1"/>
        <end position="22"/>
    </location>
</feature>
<dbReference type="InterPro" id="IPR001638">
    <property type="entry name" value="Solute-binding_3/MltF_N"/>
</dbReference>